<keyword evidence="11" id="KW-1185">Reference proteome</keyword>
<dbReference type="EMBL" id="BEYU01000052">
    <property type="protein sequence ID" value="GBG29050.1"/>
    <property type="molecule type" value="Genomic_DNA"/>
</dbReference>
<feature type="transmembrane region" description="Helical" evidence="8">
    <location>
        <begin position="53"/>
        <end position="74"/>
    </location>
</feature>
<gene>
    <name evidence="10" type="ORF">FCC1311_052722</name>
</gene>
<dbReference type="InterPro" id="IPR000276">
    <property type="entry name" value="GPCR_Rhodpsn"/>
</dbReference>
<dbReference type="InterPro" id="IPR017452">
    <property type="entry name" value="GPCR_Rhodpsn_7TM"/>
</dbReference>
<feature type="transmembrane region" description="Helical" evidence="8">
    <location>
        <begin position="267"/>
        <end position="291"/>
    </location>
</feature>
<feature type="transmembrane region" description="Helical" evidence="8">
    <location>
        <begin position="139"/>
        <end position="164"/>
    </location>
</feature>
<dbReference type="PROSITE" id="PS50262">
    <property type="entry name" value="G_PROTEIN_RECEP_F1_2"/>
    <property type="match status" value="1"/>
</dbReference>
<proteinExistence type="predicted"/>
<name>A0A2R5GDP5_9STRA</name>
<evidence type="ECO:0000256" key="8">
    <source>
        <dbReference type="SAM" id="Phobius"/>
    </source>
</evidence>
<feature type="compositionally biased region" description="Polar residues" evidence="7">
    <location>
        <begin position="181"/>
        <end position="195"/>
    </location>
</feature>
<evidence type="ECO:0000256" key="3">
    <source>
        <dbReference type="ARBA" id="ARBA00022989"/>
    </source>
</evidence>
<evidence type="ECO:0000313" key="10">
    <source>
        <dbReference type="EMBL" id="GBG29050.1"/>
    </source>
</evidence>
<evidence type="ECO:0000256" key="2">
    <source>
        <dbReference type="ARBA" id="ARBA00022692"/>
    </source>
</evidence>
<feature type="domain" description="G-protein coupled receptors family 1 profile" evidence="9">
    <location>
        <begin position="136"/>
        <end position="288"/>
    </location>
</feature>
<keyword evidence="3 8" id="KW-1133">Transmembrane helix</keyword>
<comment type="subcellular location">
    <subcellularLocation>
        <location evidence="1">Membrane</location>
        <topology evidence="1">Multi-pass membrane protein</topology>
    </subcellularLocation>
</comment>
<dbReference type="GO" id="GO:0016020">
    <property type="term" value="C:membrane"/>
    <property type="evidence" value="ECO:0007669"/>
    <property type="project" value="UniProtKB-SubCell"/>
</dbReference>
<dbReference type="AlphaFoldDB" id="A0A2R5GDP5"/>
<evidence type="ECO:0000259" key="9">
    <source>
        <dbReference type="PROSITE" id="PS50262"/>
    </source>
</evidence>
<reference evidence="10 11" key="1">
    <citation type="submission" date="2017-12" db="EMBL/GenBank/DDBJ databases">
        <title>Sequencing, de novo assembly and annotation of complete genome of a new Thraustochytrid species, strain FCC1311.</title>
        <authorList>
            <person name="Sedici K."/>
            <person name="Godart F."/>
            <person name="Aiese Cigliano R."/>
            <person name="Sanseverino W."/>
            <person name="Barakat M."/>
            <person name="Ortet P."/>
            <person name="Marechal E."/>
            <person name="Cagnac O."/>
            <person name="Amato A."/>
        </authorList>
    </citation>
    <scope>NUCLEOTIDE SEQUENCE [LARGE SCALE GENOMIC DNA]</scope>
</reference>
<evidence type="ECO:0000256" key="7">
    <source>
        <dbReference type="SAM" id="MobiDB-lite"/>
    </source>
</evidence>
<dbReference type="InParanoid" id="A0A2R5GDP5"/>
<dbReference type="Proteomes" id="UP000241890">
    <property type="component" value="Unassembled WGS sequence"/>
</dbReference>
<evidence type="ECO:0000256" key="6">
    <source>
        <dbReference type="ARBA" id="ARBA00023170"/>
    </source>
</evidence>
<dbReference type="InterPro" id="IPR050125">
    <property type="entry name" value="GPCR_opsins"/>
</dbReference>
<accession>A0A2R5GDP5</accession>
<dbReference type="Gene3D" id="1.20.1070.10">
    <property type="entry name" value="Rhodopsin 7-helix transmembrane proteins"/>
    <property type="match status" value="1"/>
</dbReference>
<evidence type="ECO:0000256" key="1">
    <source>
        <dbReference type="ARBA" id="ARBA00004141"/>
    </source>
</evidence>
<keyword evidence="4" id="KW-0297">G-protein coupled receptor</keyword>
<feature type="region of interest" description="Disordered" evidence="7">
    <location>
        <begin position="181"/>
        <end position="201"/>
    </location>
</feature>
<evidence type="ECO:0000256" key="4">
    <source>
        <dbReference type="ARBA" id="ARBA00023040"/>
    </source>
</evidence>
<keyword evidence="5 8" id="KW-0472">Membrane</keyword>
<comment type="caution">
    <text evidence="10">The sequence shown here is derived from an EMBL/GenBank/DDBJ whole genome shotgun (WGS) entry which is preliminary data.</text>
</comment>
<organism evidence="10 11">
    <name type="scientific">Hondaea fermentalgiana</name>
    <dbReference type="NCBI Taxonomy" id="2315210"/>
    <lineage>
        <taxon>Eukaryota</taxon>
        <taxon>Sar</taxon>
        <taxon>Stramenopiles</taxon>
        <taxon>Bigyra</taxon>
        <taxon>Labyrinthulomycetes</taxon>
        <taxon>Thraustochytrida</taxon>
        <taxon>Thraustochytriidae</taxon>
        <taxon>Hondaea</taxon>
    </lineage>
</organism>
<dbReference type="PRINTS" id="PR00237">
    <property type="entry name" value="GPCRRHODOPSN"/>
</dbReference>
<evidence type="ECO:0000313" key="11">
    <source>
        <dbReference type="Proteomes" id="UP000241890"/>
    </source>
</evidence>
<dbReference type="PANTHER" id="PTHR24240">
    <property type="entry name" value="OPSIN"/>
    <property type="match status" value="1"/>
</dbReference>
<keyword evidence="4" id="KW-0807">Transducer</keyword>
<protein>
    <submittedName>
        <fullName evidence="10">Pyroglutamylated RFamide peptide receptor</fullName>
    </submittedName>
</protein>
<dbReference type="SUPFAM" id="SSF81321">
    <property type="entry name" value="Family A G protein-coupled receptor-like"/>
    <property type="match status" value="1"/>
</dbReference>
<feature type="transmembrane region" description="Helical" evidence="8">
    <location>
        <begin position="231"/>
        <end position="255"/>
    </location>
</feature>
<evidence type="ECO:0000256" key="5">
    <source>
        <dbReference type="ARBA" id="ARBA00023136"/>
    </source>
</evidence>
<feature type="transmembrane region" description="Helical" evidence="8">
    <location>
        <begin position="86"/>
        <end position="108"/>
    </location>
</feature>
<dbReference type="OrthoDB" id="10018303at2759"/>
<keyword evidence="6 10" id="KW-0675">Receptor</keyword>
<dbReference type="GO" id="GO:0004930">
    <property type="term" value="F:G protein-coupled receptor activity"/>
    <property type="evidence" value="ECO:0007669"/>
    <property type="project" value="UniProtKB-KW"/>
</dbReference>
<keyword evidence="2 8" id="KW-0812">Transmembrane</keyword>
<sequence length="325" mass="36050">MNQSELLHVCGFTLNLSDVKGTSVHASQLFDCDDDFPDQFVDWDVYKLPAMRIYYPVLTVLGVIICISNLSIVVGVMRDTKLRRQVFLLQVVGQALTDLAVGILIVIFHGGTLAQKGQFLGGETGCTRMLSSGAFCNPIYNWAVLLPCGSFMMVPISFIVFTYYKVHKVMRKTMAAAQTAQNSRQDAASSTSTTPKRGGITFFSRSTRASSTGRNKDAVRRAAQQNRATRLMIMMCASILVLWTPLYIYFMFVLYHVFTDEMISVQSVAEICLGVSAAASSLCSPLIYGFCNRTMNQAMLFAFLPMSWKPRCKLFPKADSASKET</sequence>